<sequence>MASATPNLDMLKLTMLIFGLTPSCIRTCGPPRLPPAPGNILVEAQWQVQRLSSDVVLGPKECATLFEKCEDAGKGKGGGGVQICNLVEQGDAFTVALENPQEHTGYKDVVKDLADMEYECEVDGENRLSAEVEHVNQILYSAGWDFWGLSVRWKEDWKGEFIIVTNATLHIPGLPGAKPRSQNFVSRKIKYFGQDDRKEITKSQSLVLLKPIKCGGFFLVGRSGCRDTACPCNMILLVYFVRVGSVGNNGPGGKPVGAAQLLNQSRFYPSPLHCREKVLNRYRNSSKRGRLSRAIVDIQVPFRVKVWRELPAKEGFPSP</sequence>
<evidence type="ECO:0000313" key="2">
    <source>
        <dbReference type="EMBL" id="KAJ2896458.1"/>
    </source>
</evidence>
<comment type="caution">
    <text evidence="2">The sequence shown here is derived from an EMBL/GenBank/DDBJ whole genome shotgun (WGS) entry which is preliminary data.</text>
</comment>
<reference evidence="2" key="1">
    <citation type="submission" date="2022-07" db="EMBL/GenBank/DDBJ databases">
        <title>Draft genome sequence of Zalerion maritima ATCC 34329, a (micro)plastics degrading marine fungus.</title>
        <authorList>
            <person name="Paco A."/>
            <person name="Goncalves M.F.M."/>
            <person name="Rocha-Santos T.A.P."/>
            <person name="Alves A."/>
        </authorList>
    </citation>
    <scope>NUCLEOTIDE SEQUENCE</scope>
    <source>
        <strain evidence="2">ATCC 34329</strain>
    </source>
</reference>
<organism evidence="2 3">
    <name type="scientific">Zalerion maritima</name>
    <dbReference type="NCBI Taxonomy" id="339359"/>
    <lineage>
        <taxon>Eukaryota</taxon>
        <taxon>Fungi</taxon>
        <taxon>Dikarya</taxon>
        <taxon>Ascomycota</taxon>
        <taxon>Pezizomycotina</taxon>
        <taxon>Sordariomycetes</taxon>
        <taxon>Lulworthiomycetidae</taxon>
        <taxon>Lulworthiales</taxon>
        <taxon>Lulworthiaceae</taxon>
        <taxon>Zalerion</taxon>
    </lineage>
</organism>
<gene>
    <name evidence="2" type="ORF">MKZ38_005546</name>
</gene>
<accession>A0AAD5RL02</accession>
<feature type="signal peptide" evidence="1">
    <location>
        <begin position="1"/>
        <end position="27"/>
    </location>
</feature>
<evidence type="ECO:0000256" key="1">
    <source>
        <dbReference type="SAM" id="SignalP"/>
    </source>
</evidence>
<proteinExistence type="predicted"/>
<dbReference type="EMBL" id="JAKWBI020000331">
    <property type="protein sequence ID" value="KAJ2896458.1"/>
    <property type="molecule type" value="Genomic_DNA"/>
</dbReference>
<dbReference type="Proteomes" id="UP001201980">
    <property type="component" value="Unassembled WGS sequence"/>
</dbReference>
<keyword evidence="1" id="KW-0732">Signal</keyword>
<name>A0AAD5RL02_9PEZI</name>
<keyword evidence="3" id="KW-1185">Reference proteome</keyword>
<dbReference type="AlphaFoldDB" id="A0AAD5RL02"/>
<protein>
    <submittedName>
        <fullName evidence="2">Uncharacterized protein</fullName>
    </submittedName>
</protein>
<evidence type="ECO:0000313" key="3">
    <source>
        <dbReference type="Proteomes" id="UP001201980"/>
    </source>
</evidence>
<feature type="chain" id="PRO_5042185751" evidence="1">
    <location>
        <begin position="28"/>
        <end position="319"/>
    </location>
</feature>